<dbReference type="SUPFAM" id="SSF51294">
    <property type="entry name" value="Hedgehog/intein (Hint) domain"/>
    <property type="match status" value="1"/>
</dbReference>
<dbReference type="AlphaFoldDB" id="A0A8J3M6H9"/>
<reference evidence="2" key="1">
    <citation type="journal article" date="2014" name="Int. J. Syst. Evol. Microbiol.">
        <title>Complete genome sequence of Corynebacterium casei LMG S-19264T (=DSM 44701T), isolated from a smear-ripened cheese.</title>
        <authorList>
            <consortium name="US DOE Joint Genome Institute (JGI-PGF)"/>
            <person name="Walter F."/>
            <person name="Albersmeier A."/>
            <person name="Kalinowski J."/>
            <person name="Ruckert C."/>
        </authorList>
    </citation>
    <scope>NUCLEOTIDE SEQUENCE</scope>
    <source>
        <strain evidence="2">KCTC 42650</strain>
    </source>
</reference>
<dbReference type="SMART" id="SM00306">
    <property type="entry name" value="HintN"/>
    <property type="match status" value="1"/>
</dbReference>
<comment type="caution">
    <text evidence="2">The sequence shown here is derived from an EMBL/GenBank/DDBJ whole genome shotgun (WGS) entry which is preliminary data.</text>
</comment>
<sequence>MSAESQVQNILALRAADVRVSDGVNLGDALSILDEIEPDDTYQLTEGAEPCRLALDIAAEGGIRIAEGTGAGQPGAALHLDGALVLMAPDGQTMDAIVLVEVDGNTEIAAIYLLPLARLAPRVAYRVVSKDSAAAHRRFAQVACVSFTRGTRITMASGAQVPIEDLRIGDRVLTRDDGAREVRWIGQSTLRASGDFAPVTIRAGALNNENDLVVSPHHRLFVYQRTDRIGAGKAELLVQARHLVNGETVTRSDGGFVDYFQILFDRHHIIYAEGIAAESTLIEPRTLPALPQELLDRMAGHRSARAHGLDVQKALLDRPDAIELLRRASTR</sequence>
<evidence type="ECO:0000313" key="3">
    <source>
        <dbReference type="Proteomes" id="UP000626220"/>
    </source>
</evidence>
<dbReference type="InterPro" id="IPR028992">
    <property type="entry name" value="Hedgehog/Intein_dom"/>
</dbReference>
<dbReference type="InterPro" id="IPR003587">
    <property type="entry name" value="Hint_dom_N"/>
</dbReference>
<organism evidence="2 3">
    <name type="scientific">Seohaeicola zhoushanensis</name>
    <dbReference type="NCBI Taxonomy" id="1569283"/>
    <lineage>
        <taxon>Bacteria</taxon>
        <taxon>Pseudomonadati</taxon>
        <taxon>Pseudomonadota</taxon>
        <taxon>Alphaproteobacteria</taxon>
        <taxon>Rhodobacterales</taxon>
        <taxon>Roseobacteraceae</taxon>
        <taxon>Seohaeicola</taxon>
    </lineage>
</organism>
<name>A0A8J3M6H9_9RHOB</name>
<accession>A0A8J3M6H9</accession>
<dbReference type="EMBL" id="BNCJ01000003">
    <property type="protein sequence ID" value="GHF47219.1"/>
    <property type="molecule type" value="Genomic_DNA"/>
</dbReference>
<gene>
    <name evidence="2" type="ORF">GCM10017056_18670</name>
</gene>
<dbReference type="Gene3D" id="2.170.16.10">
    <property type="entry name" value="Hedgehog/Intein (Hint) domain"/>
    <property type="match status" value="1"/>
</dbReference>
<dbReference type="RefSeq" id="WP_189679790.1">
    <property type="nucleotide sequence ID" value="NZ_BNCJ01000003.1"/>
</dbReference>
<keyword evidence="3" id="KW-1185">Reference proteome</keyword>
<dbReference type="CDD" id="cd00081">
    <property type="entry name" value="Hint"/>
    <property type="match status" value="1"/>
</dbReference>
<feature type="domain" description="Hint" evidence="1">
    <location>
        <begin position="144"/>
        <end position="253"/>
    </location>
</feature>
<reference evidence="2" key="2">
    <citation type="submission" date="2020-09" db="EMBL/GenBank/DDBJ databases">
        <authorList>
            <person name="Sun Q."/>
            <person name="Kim S."/>
        </authorList>
    </citation>
    <scope>NUCLEOTIDE SEQUENCE</scope>
    <source>
        <strain evidence="2">KCTC 42650</strain>
    </source>
</reference>
<dbReference type="Pfam" id="PF13403">
    <property type="entry name" value="Hint_2"/>
    <property type="match status" value="1"/>
</dbReference>
<proteinExistence type="predicted"/>
<evidence type="ECO:0000259" key="1">
    <source>
        <dbReference type="SMART" id="SM00306"/>
    </source>
</evidence>
<protein>
    <recommendedName>
        <fullName evidence="1">Hint domain-containing protein</fullName>
    </recommendedName>
</protein>
<dbReference type="InterPro" id="IPR036844">
    <property type="entry name" value="Hint_dom_sf"/>
</dbReference>
<evidence type="ECO:0000313" key="2">
    <source>
        <dbReference type="EMBL" id="GHF47219.1"/>
    </source>
</evidence>
<dbReference type="Proteomes" id="UP000626220">
    <property type="component" value="Unassembled WGS sequence"/>
</dbReference>